<keyword evidence="7" id="KW-1015">Disulfide bond</keyword>
<dbReference type="SMART" id="SM00872">
    <property type="entry name" value="Alpha-mann_mid"/>
    <property type="match status" value="1"/>
</dbReference>
<gene>
    <name evidence="12" type="primary">Dwil\GK14880</name>
    <name evidence="12" type="ORF">Dwil_GK14880</name>
</gene>
<evidence type="ECO:0000259" key="11">
    <source>
        <dbReference type="SMART" id="SM00872"/>
    </source>
</evidence>
<keyword evidence="4 10" id="KW-0479">Metal-binding</keyword>
<dbReference type="InParanoid" id="B4MUB2"/>
<dbReference type="SUPFAM" id="SSF88688">
    <property type="entry name" value="Families 57/38 glycoside transferase middle domain"/>
    <property type="match status" value="1"/>
</dbReference>
<dbReference type="OMA" id="PRNDMVE"/>
<evidence type="ECO:0000256" key="4">
    <source>
        <dbReference type="ARBA" id="ARBA00022723"/>
    </source>
</evidence>
<dbReference type="CDD" id="cd10810">
    <property type="entry name" value="GH38N_AMII_LAM_like"/>
    <property type="match status" value="1"/>
</dbReference>
<protein>
    <recommendedName>
        <fullName evidence="3 10">Alpha-mannosidase</fullName>
        <ecNumber evidence="10">3.2.1.-</ecNumber>
    </recommendedName>
</protein>
<dbReference type="FunFam" id="2.60.40.1360:FF:000004">
    <property type="entry name" value="Alpha-mannosidase"/>
    <property type="match status" value="1"/>
</dbReference>
<keyword evidence="10" id="KW-0732">Signal</keyword>
<dbReference type="FunCoup" id="B4MUB2">
    <property type="interactions" value="175"/>
</dbReference>
<evidence type="ECO:0000256" key="9">
    <source>
        <dbReference type="ARBA" id="ARBA00023295"/>
    </source>
</evidence>
<dbReference type="GO" id="GO:0006013">
    <property type="term" value="P:mannose metabolic process"/>
    <property type="evidence" value="ECO:0007669"/>
    <property type="project" value="InterPro"/>
</dbReference>
<dbReference type="EC" id="3.2.1.-" evidence="10"/>
<comment type="cofactor">
    <cofactor evidence="10">
        <name>Zn(2+)</name>
        <dbReference type="ChEBI" id="CHEBI:29105"/>
    </cofactor>
    <text evidence="10">Binds 1 zinc ion per subunit.</text>
</comment>
<dbReference type="EMBL" id="CH963857">
    <property type="protein sequence ID" value="EDW76038.1"/>
    <property type="molecule type" value="Genomic_DNA"/>
</dbReference>
<dbReference type="InterPro" id="IPR037094">
    <property type="entry name" value="Glyco_hydro_38_cen_sf"/>
</dbReference>
<dbReference type="Gene3D" id="2.60.40.1180">
    <property type="entry name" value="Golgi alpha-mannosidase II"/>
    <property type="match status" value="1"/>
</dbReference>
<dbReference type="PANTHER" id="PTHR11607:SF3">
    <property type="entry name" value="LYSOSOMAL ALPHA-MANNOSIDASE"/>
    <property type="match status" value="1"/>
</dbReference>
<dbReference type="Proteomes" id="UP000007798">
    <property type="component" value="Unassembled WGS sequence"/>
</dbReference>
<dbReference type="AlphaFoldDB" id="B4MUB2"/>
<dbReference type="SUPFAM" id="SSF74650">
    <property type="entry name" value="Galactose mutarotase-like"/>
    <property type="match status" value="1"/>
</dbReference>
<dbReference type="HOGENOM" id="CLU_004690_2_0_1"/>
<dbReference type="InterPro" id="IPR050843">
    <property type="entry name" value="Glycosyl_Hydrlase_38"/>
</dbReference>
<dbReference type="Gene3D" id="2.70.98.30">
    <property type="entry name" value="Golgi alpha-mannosidase II, domain 4"/>
    <property type="match status" value="1"/>
</dbReference>
<evidence type="ECO:0000256" key="5">
    <source>
        <dbReference type="ARBA" id="ARBA00022801"/>
    </source>
</evidence>
<dbReference type="InterPro" id="IPR011013">
    <property type="entry name" value="Gal_mutarotase_sf_dom"/>
</dbReference>
<dbReference type="Gene3D" id="1.20.1270.50">
    <property type="entry name" value="Glycoside hydrolase family 38, central domain"/>
    <property type="match status" value="2"/>
</dbReference>
<keyword evidence="6 10" id="KW-0862">Zinc</keyword>
<sequence length="987" mass="112723">MKNFRVITFTCALLSLSIKRSEAACGFESCPELDKDKINVHLIAHSHDDVGWLKTVDQYYYGTENQIHRGRVERIFDTVIHELLKNSKRRFVQVEILFFFKWYNDQSEDLKLAVKKLVDNGQLEFAGGGWTMNDEATTHYQSIIDQYNVGLKFLRDTFGSCGRPNIGWQLDSFGHSREMASIFAQMGYSGEFFTRIDFMDKITRNDELSLEMIWQSSESLSNSDIFAAVSQGHYSEPLGFCFDVLCYDDPIIDGNRFDNNVQFKVNTFLNYSTWLSQWVRSNHVMVSMGEDFRFQNAEINFSNMDKLIKYVNARQSKGSRVNLLYSTPACYLKAIHQLEQTWPNKTQDFFPYASNIHDAWTGYYTSRPTQKRFIRDGNHFLQVVKQLSTFANLTGPQHTNDLDILRQTIGLMQHHDAITGTERQAVASDYDRLLTDAIVGAETNARDALRILTNLTTGEFTSCLKLNISVCAFTQESANNLVVTLFNSLAHTSTQYVRVPVKNESYVIADEMGREVTFELVPVPSDVLAIQHRSNITQHELVFKASVQKIANFYVRVLSSPKSSSAKKRILGYQGPSDDNELVIQNSLIKLVFDNSTGKLKTVAMNGVTENIEQTFAIYKGYWGDNQGTVNRSSGSYIFRPDGDIKELSDKIDLTVYNGDRVQEVHQHVNEWISQVIRLYDGVNRVEFEWLVGPIPANDNSSKEIVTRFKSDISSNGVFYTDSNGREMLQRKRNEREDFDPDLTEKVSANYYPVTTRISLKDEKKHMTLLNDRAQGGSSLQDGMLELMIHRRLLSDDWCGVAEALNETQFGKGLVARGKVYLILNNITEKATGTESLNQKELHLPFWKFFSKSNSVATVLPNKLPDFTDLPQSINLLTLEPYSSDEILLRLEHVMNHNESNVLSFNVRTLFDTLAGQEIRETTLDGNLPLDEMKRLKFHHDVDGTDPSKVEYFTSSHKPLTANASMANSDFNVTFYPMQIRTFIIKR</sequence>
<evidence type="ECO:0000256" key="6">
    <source>
        <dbReference type="ARBA" id="ARBA00022833"/>
    </source>
</evidence>
<dbReference type="FunFam" id="2.60.40.1180:FF:000018">
    <property type="entry name" value="Alpha-mannosidase"/>
    <property type="match status" value="1"/>
</dbReference>
<keyword evidence="8" id="KW-0325">Glycoprotein</keyword>
<dbReference type="InterPro" id="IPR027291">
    <property type="entry name" value="Glyco_hydro_38_N_sf"/>
</dbReference>
<comment type="catalytic activity">
    <reaction evidence="1">
        <text>Hydrolysis of terminal, non-reducing alpha-D-mannose residues in alpha-D-mannosides.</text>
        <dbReference type="EC" id="3.2.1.24"/>
    </reaction>
</comment>
<dbReference type="eggNOG" id="KOG1959">
    <property type="taxonomic scope" value="Eukaryota"/>
</dbReference>
<evidence type="ECO:0000256" key="7">
    <source>
        <dbReference type="ARBA" id="ARBA00023157"/>
    </source>
</evidence>
<dbReference type="FunFam" id="1.20.1270.50:FF:000002">
    <property type="entry name" value="Alpha-mannosidase"/>
    <property type="match status" value="1"/>
</dbReference>
<feature type="chain" id="PRO_5017853110" description="Alpha-mannosidase" evidence="10">
    <location>
        <begin position="24"/>
        <end position="987"/>
    </location>
</feature>
<dbReference type="FunFam" id="3.20.110.10:FF:000001">
    <property type="entry name" value="Alpha-mannosidase"/>
    <property type="match status" value="1"/>
</dbReference>
<dbReference type="InterPro" id="IPR015341">
    <property type="entry name" value="Glyco_hydro_38_cen"/>
</dbReference>
<dbReference type="InterPro" id="IPR000602">
    <property type="entry name" value="Glyco_hydro_38_N"/>
</dbReference>
<dbReference type="Gene3D" id="2.60.40.1360">
    <property type="match status" value="1"/>
</dbReference>
<reference evidence="12 13" key="1">
    <citation type="journal article" date="2007" name="Nature">
        <title>Evolution of genes and genomes on the Drosophila phylogeny.</title>
        <authorList>
            <consortium name="Drosophila 12 Genomes Consortium"/>
            <person name="Clark A.G."/>
            <person name="Eisen M.B."/>
            <person name="Smith D.R."/>
            <person name="Bergman C.M."/>
            <person name="Oliver B."/>
            <person name="Markow T.A."/>
            <person name="Kaufman T.C."/>
            <person name="Kellis M."/>
            <person name="Gelbart W."/>
            <person name="Iyer V.N."/>
            <person name="Pollard D.A."/>
            <person name="Sackton T.B."/>
            <person name="Larracuente A.M."/>
            <person name="Singh N.D."/>
            <person name="Abad J.P."/>
            <person name="Abt D.N."/>
            <person name="Adryan B."/>
            <person name="Aguade M."/>
            <person name="Akashi H."/>
            <person name="Anderson W.W."/>
            <person name="Aquadro C.F."/>
            <person name="Ardell D.H."/>
            <person name="Arguello R."/>
            <person name="Artieri C.G."/>
            <person name="Barbash D.A."/>
            <person name="Barker D."/>
            <person name="Barsanti P."/>
            <person name="Batterham P."/>
            <person name="Batzoglou S."/>
            <person name="Begun D."/>
            <person name="Bhutkar A."/>
            <person name="Blanco E."/>
            <person name="Bosak S.A."/>
            <person name="Bradley R.K."/>
            <person name="Brand A.D."/>
            <person name="Brent M.R."/>
            <person name="Brooks A.N."/>
            <person name="Brown R.H."/>
            <person name="Butlin R.K."/>
            <person name="Caggese C."/>
            <person name="Calvi B.R."/>
            <person name="Bernardo de Carvalho A."/>
            <person name="Caspi A."/>
            <person name="Castrezana S."/>
            <person name="Celniker S.E."/>
            <person name="Chang J.L."/>
            <person name="Chapple C."/>
            <person name="Chatterji S."/>
            <person name="Chinwalla A."/>
            <person name="Civetta A."/>
            <person name="Clifton S.W."/>
            <person name="Comeron J.M."/>
            <person name="Costello J.C."/>
            <person name="Coyne J.A."/>
            <person name="Daub J."/>
            <person name="David R.G."/>
            <person name="Delcher A.L."/>
            <person name="Delehaunty K."/>
            <person name="Do C.B."/>
            <person name="Ebling H."/>
            <person name="Edwards K."/>
            <person name="Eickbush T."/>
            <person name="Evans J.D."/>
            <person name="Filipski A."/>
            <person name="Findeiss S."/>
            <person name="Freyhult E."/>
            <person name="Fulton L."/>
            <person name="Fulton R."/>
            <person name="Garcia A.C."/>
            <person name="Gardiner A."/>
            <person name="Garfield D.A."/>
            <person name="Garvin B.E."/>
            <person name="Gibson G."/>
            <person name="Gilbert D."/>
            <person name="Gnerre S."/>
            <person name="Godfrey J."/>
            <person name="Good R."/>
            <person name="Gotea V."/>
            <person name="Gravely B."/>
            <person name="Greenberg A.J."/>
            <person name="Griffiths-Jones S."/>
            <person name="Gross S."/>
            <person name="Guigo R."/>
            <person name="Gustafson E.A."/>
            <person name="Haerty W."/>
            <person name="Hahn M.W."/>
            <person name="Halligan D.L."/>
            <person name="Halpern A.L."/>
            <person name="Halter G.M."/>
            <person name="Han M.V."/>
            <person name="Heger A."/>
            <person name="Hillier L."/>
            <person name="Hinrichs A.S."/>
            <person name="Holmes I."/>
            <person name="Hoskins R.A."/>
            <person name="Hubisz M.J."/>
            <person name="Hultmark D."/>
            <person name="Huntley M.A."/>
            <person name="Jaffe D.B."/>
            <person name="Jagadeeshan S."/>
            <person name="Jeck W.R."/>
            <person name="Johnson J."/>
            <person name="Jones C.D."/>
            <person name="Jordan W.C."/>
            <person name="Karpen G.H."/>
            <person name="Kataoka E."/>
            <person name="Keightley P.D."/>
            <person name="Kheradpour P."/>
            <person name="Kirkness E.F."/>
            <person name="Koerich L.B."/>
            <person name="Kristiansen K."/>
            <person name="Kudrna D."/>
            <person name="Kulathinal R.J."/>
            <person name="Kumar S."/>
            <person name="Kwok R."/>
            <person name="Lander E."/>
            <person name="Langley C.H."/>
            <person name="Lapoint R."/>
            <person name="Lazzaro B.P."/>
            <person name="Lee S.J."/>
            <person name="Levesque L."/>
            <person name="Li R."/>
            <person name="Lin C.F."/>
            <person name="Lin M.F."/>
            <person name="Lindblad-Toh K."/>
            <person name="Llopart A."/>
            <person name="Long M."/>
            <person name="Low L."/>
            <person name="Lozovsky E."/>
            <person name="Lu J."/>
            <person name="Luo M."/>
            <person name="Machado C.A."/>
            <person name="Makalowski W."/>
            <person name="Marzo M."/>
            <person name="Matsuda M."/>
            <person name="Matzkin L."/>
            <person name="McAllister B."/>
            <person name="McBride C.S."/>
            <person name="McKernan B."/>
            <person name="McKernan K."/>
            <person name="Mendez-Lago M."/>
            <person name="Minx P."/>
            <person name="Mollenhauer M.U."/>
            <person name="Montooth K."/>
            <person name="Mount S.M."/>
            <person name="Mu X."/>
            <person name="Myers E."/>
            <person name="Negre B."/>
            <person name="Newfeld S."/>
            <person name="Nielsen R."/>
            <person name="Noor M.A."/>
            <person name="O'Grady P."/>
            <person name="Pachter L."/>
            <person name="Papaceit M."/>
            <person name="Parisi M.J."/>
            <person name="Parisi M."/>
            <person name="Parts L."/>
            <person name="Pedersen J.S."/>
            <person name="Pesole G."/>
            <person name="Phillippy A.M."/>
            <person name="Ponting C.P."/>
            <person name="Pop M."/>
            <person name="Porcelli D."/>
            <person name="Powell J.R."/>
            <person name="Prohaska S."/>
            <person name="Pruitt K."/>
            <person name="Puig M."/>
            <person name="Quesneville H."/>
            <person name="Ram K.R."/>
            <person name="Rand D."/>
            <person name="Rasmussen M.D."/>
            <person name="Reed L.K."/>
            <person name="Reenan R."/>
            <person name="Reily A."/>
            <person name="Remington K.A."/>
            <person name="Rieger T.T."/>
            <person name="Ritchie M.G."/>
            <person name="Robin C."/>
            <person name="Rogers Y.H."/>
            <person name="Rohde C."/>
            <person name="Rozas J."/>
            <person name="Rubenfield M.J."/>
            <person name="Ruiz A."/>
            <person name="Russo S."/>
            <person name="Salzberg S.L."/>
            <person name="Sanchez-Gracia A."/>
            <person name="Saranga D.J."/>
            <person name="Sato H."/>
            <person name="Schaeffer S.W."/>
            <person name="Schatz M.C."/>
            <person name="Schlenke T."/>
            <person name="Schwartz R."/>
            <person name="Segarra C."/>
            <person name="Singh R.S."/>
            <person name="Sirot L."/>
            <person name="Sirota M."/>
            <person name="Sisneros N.B."/>
            <person name="Smith C.D."/>
            <person name="Smith T.F."/>
            <person name="Spieth J."/>
            <person name="Stage D.E."/>
            <person name="Stark A."/>
            <person name="Stephan W."/>
            <person name="Strausberg R.L."/>
            <person name="Strempel S."/>
            <person name="Sturgill D."/>
            <person name="Sutton G."/>
            <person name="Sutton G.G."/>
            <person name="Tao W."/>
            <person name="Teichmann S."/>
            <person name="Tobari Y.N."/>
            <person name="Tomimura Y."/>
            <person name="Tsolas J.M."/>
            <person name="Valente V.L."/>
            <person name="Venter E."/>
            <person name="Venter J.C."/>
            <person name="Vicario S."/>
            <person name="Vieira F.G."/>
            <person name="Vilella A.J."/>
            <person name="Villasante A."/>
            <person name="Walenz B."/>
            <person name="Wang J."/>
            <person name="Wasserman M."/>
            <person name="Watts T."/>
            <person name="Wilson D."/>
            <person name="Wilson R.K."/>
            <person name="Wing R.A."/>
            <person name="Wolfner M.F."/>
            <person name="Wong A."/>
            <person name="Wong G.K."/>
            <person name="Wu C.I."/>
            <person name="Wu G."/>
            <person name="Yamamoto D."/>
            <person name="Yang H.P."/>
            <person name="Yang S.P."/>
            <person name="Yorke J.A."/>
            <person name="Yoshida K."/>
            <person name="Zdobnov E."/>
            <person name="Zhang P."/>
            <person name="Zhang Y."/>
            <person name="Zimin A.V."/>
            <person name="Baldwin J."/>
            <person name="Abdouelleil A."/>
            <person name="Abdulkadir J."/>
            <person name="Abebe A."/>
            <person name="Abera B."/>
            <person name="Abreu J."/>
            <person name="Acer S.C."/>
            <person name="Aftuck L."/>
            <person name="Alexander A."/>
            <person name="An P."/>
            <person name="Anderson E."/>
            <person name="Anderson S."/>
            <person name="Arachi H."/>
            <person name="Azer M."/>
            <person name="Bachantsang P."/>
            <person name="Barry A."/>
            <person name="Bayul T."/>
            <person name="Berlin A."/>
            <person name="Bessette D."/>
            <person name="Bloom T."/>
            <person name="Blye J."/>
            <person name="Boguslavskiy L."/>
            <person name="Bonnet C."/>
            <person name="Boukhgalter B."/>
            <person name="Bourzgui I."/>
            <person name="Brown A."/>
            <person name="Cahill P."/>
            <person name="Channer S."/>
            <person name="Cheshatsang Y."/>
            <person name="Chuda L."/>
            <person name="Citroen M."/>
            <person name="Collymore A."/>
            <person name="Cooke P."/>
            <person name="Costello M."/>
            <person name="D'Aco K."/>
            <person name="Daza R."/>
            <person name="De Haan G."/>
            <person name="DeGray S."/>
            <person name="DeMaso C."/>
            <person name="Dhargay N."/>
            <person name="Dooley K."/>
            <person name="Dooley E."/>
            <person name="Doricent M."/>
            <person name="Dorje P."/>
            <person name="Dorjee K."/>
            <person name="Dupes A."/>
            <person name="Elong R."/>
            <person name="Falk J."/>
            <person name="Farina A."/>
            <person name="Faro S."/>
            <person name="Ferguson D."/>
            <person name="Fisher S."/>
            <person name="Foley C.D."/>
            <person name="Franke A."/>
            <person name="Friedrich D."/>
            <person name="Gadbois L."/>
            <person name="Gearin G."/>
            <person name="Gearin C.R."/>
            <person name="Giannoukos G."/>
            <person name="Goode T."/>
            <person name="Graham J."/>
            <person name="Grandbois E."/>
            <person name="Grewal S."/>
            <person name="Gyaltsen K."/>
            <person name="Hafez N."/>
            <person name="Hagos B."/>
            <person name="Hall J."/>
            <person name="Henson C."/>
            <person name="Hollinger A."/>
            <person name="Honan T."/>
            <person name="Huard M.D."/>
            <person name="Hughes L."/>
            <person name="Hurhula B."/>
            <person name="Husby M.E."/>
            <person name="Kamat A."/>
            <person name="Kanga B."/>
            <person name="Kashin S."/>
            <person name="Khazanovich D."/>
            <person name="Kisner P."/>
            <person name="Lance K."/>
            <person name="Lara M."/>
            <person name="Lee W."/>
            <person name="Lennon N."/>
            <person name="Letendre F."/>
            <person name="LeVine R."/>
            <person name="Lipovsky A."/>
            <person name="Liu X."/>
            <person name="Liu J."/>
            <person name="Liu S."/>
            <person name="Lokyitsang T."/>
            <person name="Lokyitsang Y."/>
            <person name="Lubonja R."/>
            <person name="Lui A."/>
            <person name="MacDonald P."/>
            <person name="Magnisalis V."/>
            <person name="Maru K."/>
            <person name="Matthews C."/>
            <person name="McCusker W."/>
            <person name="McDonough S."/>
            <person name="Mehta T."/>
            <person name="Meldrim J."/>
            <person name="Meneus L."/>
            <person name="Mihai O."/>
            <person name="Mihalev A."/>
            <person name="Mihova T."/>
            <person name="Mittelman R."/>
            <person name="Mlenga V."/>
            <person name="Montmayeur A."/>
            <person name="Mulrain L."/>
            <person name="Navidi A."/>
            <person name="Naylor J."/>
            <person name="Negash T."/>
            <person name="Nguyen T."/>
            <person name="Nguyen N."/>
            <person name="Nicol R."/>
            <person name="Norbu C."/>
            <person name="Norbu N."/>
            <person name="Novod N."/>
            <person name="O'Neill B."/>
            <person name="Osman S."/>
            <person name="Markiewicz E."/>
            <person name="Oyono O.L."/>
            <person name="Patti C."/>
            <person name="Phunkhang P."/>
            <person name="Pierre F."/>
            <person name="Priest M."/>
            <person name="Raghuraman S."/>
            <person name="Rege F."/>
            <person name="Reyes R."/>
            <person name="Rise C."/>
            <person name="Rogov P."/>
            <person name="Ross K."/>
            <person name="Ryan E."/>
            <person name="Settipalli S."/>
            <person name="Shea T."/>
            <person name="Sherpa N."/>
            <person name="Shi L."/>
            <person name="Shih D."/>
            <person name="Sparrow T."/>
            <person name="Spaulding J."/>
            <person name="Stalker J."/>
            <person name="Stange-Thomann N."/>
            <person name="Stavropoulos S."/>
            <person name="Stone C."/>
            <person name="Strader C."/>
            <person name="Tesfaye S."/>
            <person name="Thomson T."/>
            <person name="Thoulutsang Y."/>
            <person name="Thoulutsang D."/>
            <person name="Topham K."/>
            <person name="Topping I."/>
            <person name="Tsamla T."/>
            <person name="Vassiliev H."/>
            <person name="Vo A."/>
            <person name="Wangchuk T."/>
            <person name="Wangdi T."/>
            <person name="Weiand M."/>
            <person name="Wilkinson J."/>
            <person name="Wilson A."/>
            <person name="Yadav S."/>
            <person name="Young G."/>
            <person name="Yu Q."/>
            <person name="Zembek L."/>
            <person name="Zhong D."/>
            <person name="Zimmer A."/>
            <person name="Zwirko Z."/>
            <person name="Jaffe D.B."/>
            <person name="Alvarez P."/>
            <person name="Brockman W."/>
            <person name="Butler J."/>
            <person name="Chin C."/>
            <person name="Gnerre S."/>
            <person name="Grabherr M."/>
            <person name="Kleber M."/>
            <person name="Mauceli E."/>
            <person name="MacCallum I."/>
        </authorList>
    </citation>
    <scope>NUCLEOTIDE SEQUENCE [LARGE SCALE GENOMIC DNA]</scope>
    <source>
        <strain evidence="13">Tucson 14030-0811.24</strain>
    </source>
</reference>
<feature type="signal peptide" evidence="10">
    <location>
        <begin position="1"/>
        <end position="23"/>
    </location>
</feature>
<dbReference type="InterPro" id="IPR011682">
    <property type="entry name" value="Glyco_hydro_38_C"/>
</dbReference>
<dbReference type="PhylomeDB" id="B4MUB2"/>
<evidence type="ECO:0000256" key="10">
    <source>
        <dbReference type="RuleBase" id="RU361199"/>
    </source>
</evidence>
<dbReference type="KEGG" id="dwi:6641926"/>
<dbReference type="GO" id="GO:0030246">
    <property type="term" value="F:carbohydrate binding"/>
    <property type="evidence" value="ECO:0007669"/>
    <property type="project" value="InterPro"/>
</dbReference>
<accession>B4MUB2</accession>
<dbReference type="OrthoDB" id="2016903at2759"/>
<dbReference type="InterPro" id="IPR041147">
    <property type="entry name" value="GH38_C"/>
</dbReference>
<dbReference type="Pfam" id="PF07748">
    <property type="entry name" value="Glyco_hydro_38C"/>
    <property type="match status" value="1"/>
</dbReference>
<dbReference type="Gene3D" id="3.20.110.10">
    <property type="entry name" value="Glycoside hydrolase 38, N terminal domain"/>
    <property type="match status" value="1"/>
</dbReference>
<dbReference type="GO" id="GO:0005764">
    <property type="term" value="C:lysosome"/>
    <property type="evidence" value="ECO:0007669"/>
    <property type="project" value="TreeGrafter"/>
</dbReference>
<dbReference type="FunFam" id="2.70.98.30:FF:000003">
    <property type="entry name" value="Alpha-mannosidase"/>
    <property type="match status" value="1"/>
</dbReference>
<name>B4MUB2_DROWI</name>
<dbReference type="InterPro" id="IPR028995">
    <property type="entry name" value="Glyco_hydro_57/38_cen_sf"/>
</dbReference>
<dbReference type="Pfam" id="PF01074">
    <property type="entry name" value="Glyco_hydro_38N"/>
    <property type="match status" value="1"/>
</dbReference>
<dbReference type="SUPFAM" id="SSF88713">
    <property type="entry name" value="Glycoside hydrolase/deacetylase"/>
    <property type="match status" value="1"/>
</dbReference>
<evidence type="ECO:0000313" key="13">
    <source>
        <dbReference type="Proteomes" id="UP000007798"/>
    </source>
</evidence>
<keyword evidence="13" id="KW-1185">Reference proteome</keyword>
<dbReference type="Pfam" id="PF09261">
    <property type="entry name" value="Alpha-mann_mid"/>
    <property type="match status" value="1"/>
</dbReference>
<dbReference type="InterPro" id="IPR011330">
    <property type="entry name" value="Glyco_hydro/deAcase_b/a-brl"/>
</dbReference>
<evidence type="ECO:0000256" key="2">
    <source>
        <dbReference type="ARBA" id="ARBA00009792"/>
    </source>
</evidence>
<keyword evidence="5 10" id="KW-0378">Hydrolase</keyword>
<dbReference type="GO" id="GO:0004559">
    <property type="term" value="F:alpha-mannosidase activity"/>
    <property type="evidence" value="ECO:0007669"/>
    <property type="project" value="UniProtKB-EC"/>
</dbReference>
<evidence type="ECO:0000256" key="8">
    <source>
        <dbReference type="ARBA" id="ARBA00023180"/>
    </source>
</evidence>
<feature type="domain" description="Glycoside hydrolase family 38 central" evidence="11">
    <location>
        <begin position="358"/>
        <end position="434"/>
    </location>
</feature>
<organism evidence="12 13">
    <name type="scientific">Drosophila willistoni</name>
    <name type="common">Fruit fly</name>
    <dbReference type="NCBI Taxonomy" id="7260"/>
    <lineage>
        <taxon>Eukaryota</taxon>
        <taxon>Metazoa</taxon>
        <taxon>Ecdysozoa</taxon>
        <taxon>Arthropoda</taxon>
        <taxon>Hexapoda</taxon>
        <taxon>Insecta</taxon>
        <taxon>Pterygota</taxon>
        <taxon>Neoptera</taxon>
        <taxon>Endopterygota</taxon>
        <taxon>Diptera</taxon>
        <taxon>Brachycera</taxon>
        <taxon>Muscomorpha</taxon>
        <taxon>Ephydroidea</taxon>
        <taxon>Drosophilidae</taxon>
        <taxon>Drosophila</taxon>
        <taxon>Sophophora</taxon>
    </lineage>
</organism>
<evidence type="ECO:0000313" key="12">
    <source>
        <dbReference type="EMBL" id="EDW76038.1"/>
    </source>
</evidence>
<dbReference type="FunFam" id="1.20.1270.50:FF:000003">
    <property type="entry name" value="Alpha-mannosidase"/>
    <property type="match status" value="1"/>
</dbReference>
<dbReference type="InterPro" id="IPR013780">
    <property type="entry name" value="Glyco_hydro_b"/>
</dbReference>
<comment type="similarity">
    <text evidence="2 10">Belongs to the glycosyl hydrolase 38 family.</text>
</comment>
<proteinExistence type="inferred from homology"/>
<dbReference type="Pfam" id="PF17677">
    <property type="entry name" value="Glyco_hydro38C2"/>
    <property type="match status" value="1"/>
</dbReference>
<evidence type="ECO:0000256" key="1">
    <source>
        <dbReference type="ARBA" id="ARBA00000365"/>
    </source>
</evidence>
<dbReference type="GO" id="GO:0046872">
    <property type="term" value="F:metal ion binding"/>
    <property type="evidence" value="ECO:0007669"/>
    <property type="project" value="UniProtKB-KW"/>
</dbReference>
<keyword evidence="9 10" id="KW-0326">Glycosidase</keyword>
<evidence type="ECO:0000256" key="3">
    <source>
        <dbReference type="ARBA" id="ARBA00012752"/>
    </source>
</evidence>
<dbReference type="PANTHER" id="PTHR11607">
    <property type="entry name" value="ALPHA-MANNOSIDASE"/>
    <property type="match status" value="1"/>
</dbReference>
<dbReference type="SMR" id="B4MUB2"/>